<comment type="caution">
    <text evidence="1">The sequence shown here is derived from an EMBL/GenBank/DDBJ whole genome shotgun (WGS) entry which is preliminary data.</text>
</comment>
<name>A0A8J1U488_OWEFU</name>
<sequence length="396" mass="45846">MHPSNYQGNRYTDIIWTLFPFPVISKMMRKKSFIVYIMVGVISILGLYIMIDMMLGNTWNYGDTKMLPKYRLDRSRERELGLDLISDADKQFKCFEIQKDIKKSSWNNISDHSKTAWQHLGCQKNITHPGELIGQTVRHFEGHAGSLSNHISGVNLVKYIETAYPLSIEKYSVDIGAAGASDATELMARAGWKGFQSDGRLGKDYISRRINKTNQIMIPQAVHNISQKYSIPKRIGYMKVDIDSYDWDVLKAFLDAGVYADIYDLEFNPVFPPSVHYHMNYSADFVWTLLATRPKEKQILYGASLRAYHDLLAPLGYTLIDVDWYNAVFVRDKYADTFGPIPTDIDTVWRLGWFERAGRHTQRDLVTKYWLNYPRQEVWATMEASEIVKELKQIME</sequence>
<evidence type="ECO:0000313" key="2">
    <source>
        <dbReference type="Proteomes" id="UP000749559"/>
    </source>
</evidence>
<protein>
    <submittedName>
        <fullName evidence="1">Uncharacterized protein</fullName>
    </submittedName>
</protein>
<dbReference type="Proteomes" id="UP000749559">
    <property type="component" value="Unassembled WGS sequence"/>
</dbReference>
<evidence type="ECO:0000313" key="1">
    <source>
        <dbReference type="EMBL" id="CAH1790813.1"/>
    </source>
</evidence>
<accession>A0A8J1U488</accession>
<reference evidence="1" key="1">
    <citation type="submission" date="2022-03" db="EMBL/GenBank/DDBJ databases">
        <authorList>
            <person name="Martin C."/>
        </authorList>
    </citation>
    <scope>NUCLEOTIDE SEQUENCE</scope>
</reference>
<dbReference type="EMBL" id="CAIIXF020000008">
    <property type="protein sequence ID" value="CAH1790813.1"/>
    <property type="molecule type" value="Genomic_DNA"/>
</dbReference>
<keyword evidence="2" id="KW-1185">Reference proteome</keyword>
<proteinExistence type="predicted"/>
<organism evidence="1 2">
    <name type="scientific">Owenia fusiformis</name>
    <name type="common">Polychaete worm</name>
    <dbReference type="NCBI Taxonomy" id="6347"/>
    <lineage>
        <taxon>Eukaryota</taxon>
        <taxon>Metazoa</taxon>
        <taxon>Spiralia</taxon>
        <taxon>Lophotrochozoa</taxon>
        <taxon>Annelida</taxon>
        <taxon>Polychaeta</taxon>
        <taxon>Sedentaria</taxon>
        <taxon>Canalipalpata</taxon>
        <taxon>Sabellida</taxon>
        <taxon>Oweniida</taxon>
        <taxon>Oweniidae</taxon>
        <taxon>Owenia</taxon>
    </lineage>
</organism>
<gene>
    <name evidence="1" type="ORF">OFUS_LOCUS15981</name>
</gene>
<dbReference type="OrthoDB" id="10001675at2759"/>
<dbReference type="AlphaFoldDB" id="A0A8J1U488"/>